<sequence length="618" mass="67930">MAAPSYTIDEKSSAKDQVQVSALNSLHDEKLESDGIADPHAIIPGSEGVTQHDLDTLRHVADRLPFAAWLVAFVEFAERWSYYGTTNLYNNYVRQALPPLSRNGAVVIDRANGIAGALGKGQQTSFAVRTFNSFWVYCTPWIGGILADTRWGRYKTIFVMSLICLAGHVILVGSASPSSLEKPDTALGLLVLSIAIMGLGAGGIKANVSPMIAEQYTGKLRKVTLASGETVIMSPEVTYQSVYLWFYAAINFGSCGAISASFLARDNGFWVAYLVPTAIFVLVPAVLVLGRKQYVKTPPRGSIIIETVRVITMSLGRVWSFNPMKTYRAIQAPDFWDAAKPSSYEAGKTPGRITWDDEFVSEVARTCNACAVFLFLPFYWLCYSQIDGNLGTMAAGMTLNGTPNDLIQNLNPISLIVMIPIFDYVIYPFLRRRNINFSPIKRIYAGFLVAGLAMLYAAVLQKFIYDRSPCHDNLPSECEKPDGTPNPSDLNVWIVAGPYILVGMSEIFTSITSLEYAFTKAPERMKSVVMAFSQFQVALSSALNFALTAVNVEWRFTWLFGAFGVTAWVIGTIFYFTFRELDKREAALNSIGKGERSGFADEPGHIGRTVSGHGEGKI</sequence>
<dbReference type="Pfam" id="PF00854">
    <property type="entry name" value="PTR2"/>
    <property type="match status" value="1"/>
</dbReference>
<feature type="transmembrane region" description="Helical" evidence="7">
    <location>
        <begin position="528"/>
        <end position="550"/>
    </location>
</feature>
<feature type="transmembrane region" description="Helical" evidence="7">
    <location>
        <begin position="492"/>
        <end position="516"/>
    </location>
</feature>
<feature type="transmembrane region" description="Helical" evidence="7">
    <location>
        <begin position="186"/>
        <end position="204"/>
    </location>
</feature>
<keyword evidence="4 7" id="KW-0812">Transmembrane</keyword>
<evidence type="ECO:0000256" key="7">
    <source>
        <dbReference type="SAM" id="Phobius"/>
    </source>
</evidence>
<comment type="subcellular location">
    <subcellularLocation>
        <location evidence="1">Membrane</location>
        <topology evidence="1">Multi-pass membrane protein</topology>
    </subcellularLocation>
</comment>
<evidence type="ECO:0000256" key="3">
    <source>
        <dbReference type="ARBA" id="ARBA00022448"/>
    </source>
</evidence>
<accession>A0A8H4QX57</accession>
<feature type="transmembrane region" description="Helical" evidence="7">
    <location>
        <begin position="242"/>
        <end position="264"/>
    </location>
</feature>
<keyword evidence="5 7" id="KW-1133">Transmembrane helix</keyword>
<dbReference type="InterPro" id="IPR036259">
    <property type="entry name" value="MFS_trans_sf"/>
</dbReference>
<keyword evidence="9" id="KW-1185">Reference proteome</keyword>
<comment type="similarity">
    <text evidence="2">Belongs to the major facilitator superfamily. Proton-dependent oligopeptide transporter (POT/PTR) (TC 2.A.17) family.</text>
</comment>
<dbReference type="AlphaFoldDB" id="A0A8H4QX57"/>
<evidence type="ECO:0000256" key="6">
    <source>
        <dbReference type="ARBA" id="ARBA00023136"/>
    </source>
</evidence>
<evidence type="ECO:0000313" key="8">
    <source>
        <dbReference type="EMBL" id="KAF4619174.1"/>
    </source>
</evidence>
<feature type="transmembrane region" description="Helical" evidence="7">
    <location>
        <begin position="270"/>
        <end position="290"/>
    </location>
</feature>
<proteinExistence type="inferred from homology"/>
<protein>
    <submittedName>
        <fullName evidence="8">Uncharacterized protein</fullName>
    </submittedName>
</protein>
<organism evidence="8 9">
    <name type="scientific">Agrocybe pediades</name>
    <dbReference type="NCBI Taxonomy" id="84607"/>
    <lineage>
        <taxon>Eukaryota</taxon>
        <taxon>Fungi</taxon>
        <taxon>Dikarya</taxon>
        <taxon>Basidiomycota</taxon>
        <taxon>Agaricomycotina</taxon>
        <taxon>Agaricomycetes</taxon>
        <taxon>Agaricomycetidae</taxon>
        <taxon>Agaricales</taxon>
        <taxon>Agaricineae</taxon>
        <taxon>Strophariaceae</taxon>
        <taxon>Agrocybe</taxon>
    </lineage>
</organism>
<dbReference type="EMBL" id="JAACJL010000016">
    <property type="protein sequence ID" value="KAF4619174.1"/>
    <property type="molecule type" value="Genomic_DNA"/>
</dbReference>
<feature type="transmembrane region" description="Helical" evidence="7">
    <location>
        <begin position="156"/>
        <end position="174"/>
    </location>
</feature>
<feature type="transmembrane region" description="Helical" evidence="7">
    <location>
        <begin position="556"/>
        <end position="578"/>
    </location>
</feature>
<dbReference type="PANTHER" id="PTHR11654">
    <property type="entry name" value="OLIGOPEPTIDE TRANSPORTER-RELATED"/>
    <property type="match status" value="1"/>
</dbReference>
<evidence type="ECO:0000313" key="9">
    <source>
        <dbReference type="Proteomes" id="UP000521872"/>
    </source>
</evidence>
<comment type="caution">
    <text evidence="8">The sequence shown here is derived from an EMBL/GenBank/DDBJ whole genome shotgun (WGS) entry which is preliminary data.</text>
</comment>
<dbReference type="InterPro" id="IPR000109">
    <property type="entry name" value="POT_fam"/>
</dbReference>
<feature type="transmembrane region" description="Helical" evidence="7">
    <location>
        <begin position="367"/>
        <end position="386"/>
    </location>
</feature>
<dbReference type="FunFam" id="1.20.1250.20:FF:000085">
    <property type="entry name" value="MFS peptide transporter Ptr2"/>
    <property type="match status" value="1"/>
</dbReference>
<dbReference type="Gene3D" id="1.20.1250.20">
    <property type="entry name" value="MFS general substrate transporter like domains"/>
    <property type="match status" value="1"/>
</dbReference>
<reference evidence="8 9" key="1">
    <citation type="submission" date="2019-12" db="EMBL/GenBank/DDBJ databases">
        <authorList>
            <person name="Floudas D."/>
            <person name="Bentzer J."/>
            <person name="Ahren D."/>
            <person name="Johansson T."/>
            <person name="Persson P."/>
            <person name="Tunlid A."/>
        </authorList>
    </citation>
    <scope>NUCLEOTIDE SEQUENCE [LARGE SCALE GENOMIC DNA]</scope>
    <source>
        <strain evidence="8 9">CBS 102.39</strain>
    </source>
</reference>
<dbReference type="SUPFAM" id="SSF103473">
    <property type="entry name" value="MFS general substrate transporter"/>
    <property type="match status" value="1"/>
</dbReference>
<name>A0A8H4QX57_9AGAR</name>
<dbReference type="Proteomes" id="UP000521872">
    <property type="component" value="Unassembled WGS sequence"/>
</dbReference>
<feature type="transmembrane region" description="Helical" evidence="7">
    <location>
        <begin position="406"/>
        <end position="430"/>
    </location>
</feature>
<keyword evidence="6 7" id="KW-0472">Membrane</keyword>
<evidence type="ECO:0000256" key="2">
    <source>
        <dbReference type="ARBA" id="ARBA00005982"/>
    </source>
</evidence>
<dbReference type="GO" id="GO:0005886">
    <property type="term" value="C:plasma membrane"/>
    <property type="evidence" value="ECO:0007669"/>
    <property type="project" value="UniProtKB-ARBA"/>
</dbReference>
<keyword evidence="3" id="KW-0813">Transport</keyword>
<evidence type="ECO:0000256" key="5">
    <source>
        <dbReference type="ARBA" id="ARBA00022989"/>
    </source>
</evidence>
<dbReference type="GO" id="GO:0071916">
    <property type="term" value="F:dipeptide transmembrane transporter activity"/>
    <property type="evidence" value="ECO:0007669"/>
    <property type="project" value="UniProtKB-ARBA"/>
</dbReference>
<gene>
    <name evidence="8" type="ORF">D9613_004685</name>
</gene>
<evidence type="ECO:0000256" key="4">
    <source>
        <dbReference type="ARBA" id="ARBA00022692"/>
    </source>
</evidence>
<feature type="transmembrane region" description="Helical" evidence="7">
    <location>
        <begin position="442"/>
        <end position="459"/>
    </location>
</feature>
<evidence type="ECO:0000256" key="1">
    <source>
        <dbReference type="ARBA" id="ARBA00004141"/>
    </source>
</evidence>